<feature type="compositionally biased region" description="Basic and acidic residues" evidence="7">
    <location>
        <begin position="185"/>
        <end position="214"/>
    </location>
</feature>
<dbReference type="EC" id="2.3.1.-" evidence="6"/>
<dbReference type="SUPFAM" id="SSF47005">
    <property type="entry name" value="Peripheral subunit-binding domain of 2-oxo acid dehydrogenase complex"/>
    <property type="match status" value="1"/>
</dbReference>
<dbReference type="CDD" id="cd06849">
    <property type="entry name" value="lipoyl_domain"/>
    <property type="match status" value="1"/>
</dbReference>
<keyword evidence="11" id="KW-1185">Reference proteome</keyword>
<protein>
    <recommendedName>
        <fullName evidence="6">Dihydrolipoamide acetyltransferase component of pyruvate dehydrogenase complex</fullName>
        <ecNumber evidence="6">2.3.1.-</ecNumber>
    </recommendedName>
</protein>
<evidence type="ECO:0000256" key="5">
    <source>
        <dbReference type="ARBA" id="ARBA00023315"/>
    </source>
</evidence>
<keyword evidence="4 6" id="KW-0450">Lipoyl</keyword>
<dbReference type="FunFam" id="3.30.559.10:FF:000007">
    <property type="entry name" value="Dihydrolipoamide acetyltransferase component of pyruvate dehydrogenase complex"/>
    <property type="match status" value="1"/>
</dbReference>
<evidence type="ECO:0000256" key="1">
    <source>
        <dbReference type="ARBA" id="ARBA00001938"/>
    </source>
</evidence>
<dbReference type="InterPro" id="IPR036625">
    <property type="entry name" value="E3-bd_dom_sf"/>
</dbReference>
<dbReference type="OrthoDB" id="9805770at2"/>
<dbReference type="AlphaFoldDB" id="A0A1U7M2J3"/>
<name>A0A1U7M2J3_TISCR</name>
<dbReference type="RefSeq" id="WP_075728659.1">
    <property type="nucleotide sequence ID" value="NZ_LTDM01000066.1"/>
</dbReference>
<dbReference type="InterPro" id="IPR023213">
    <property type="entry name" value="CAT-like_dom_sf"/>
</dbReference>
<keyword evidence="5 6" id="KW-0012">Acyltransferase</keyword>
<dbReference type="GO" id="GO:0005737">
    <property type="term" value="C:cytoplasm"/>
    <property type="evidence" value="ECO:0007669"/>
    <property type="project" value="TreeGrafter"/>
</dbReference>
<dbReference type="GO" id="GO:0016407">
    <property type="term" value="F:acetyltransferase activity"/>
    <property type="evidence" value="ECO:0007669"/>
    <property type="project" value="TreeGrafter"/>
</dbReference>
<feature type="domain" description="Lipoyl-binding" evidence="8">
    <location>
        <begin position="2"/>
        <end position="77"/>
    </location>
</feature>
<comment type="caution">
    <text evidence="10">The sequence shown here is derived from an EMBL/GenBank/DDBJ whole genome shotgun (WGS) entry which is preliminary data.</text>
</comment>
<dbReference type="Gene3D" id="4.10.320.10">
    <property type="entry name" value="E3-binding domain"/>
    <property type="match status" value="1"/>
</dbReference>
<dbReference type="Gene3D" id="3.30.559.10">
    <property type="entry name" value="Chloramphenicol acetyltransferase-like domain"/>
    <property type="match status" value="1"/>
</dbReference>
<dbReference type="InterPro" id="IPR003016">
    <property type="entry name" value="2-oxoA_DH_lipoyl-BS"/>
</dbReference>
<feature type="region of interest" description="Disordered" evidence="7">
    <location>
        <begin position="175"/>
        <end position="214"/>
    </location>
</feature>
<evidence type="ECO:0000256" key="7">
    <source>
        <dbReference type="SAM" id="MobiDB-lite"/>
    </source>
</evidence>
<evidence type="ECO:0000256" key="2">
    <source>
        <dbReference type="ARBA" id="ARBA00007317"/>
    </source>
</evidence>
<evidence type="ECO:0000259" key="8">
    <source>
        <dbReference type="PROSITE" id="PS50968"/>
    </source>
</evidence>
<keyword evidence="3 6" id="KW-0808">Transferase</keyword>
<evidence type="ECO:0000313" key="11">
    <source>
        <dbReference type="Proteomes" id="UP000186112"/>
    </source>
</evidence>
<reference evidence="10 11" key="1">
    <citation type="submission" date="2016-02" db="EMBL/GenBank/DDBJ databases">
        <title>Genome sequence of Tissierella creatinophila DSM 6911.</title>
        <authorList>
            <person name="Poehlein A."/>
            <person name="Daniel R."/>
        </authorList>
    </citation>
    <scope>NUCLEOTIDE SEQUENCE [LARGE SCALE GENOMIC DNA]</scope>
    <source>
        <strain evidence="10 11">DSM 6911</strain>
    </source>
</reference>
<organism evidence="10 11">
    <name type="scientific">Tissierella creatinophila DSM 6911</name>
    <dbReference type="NCBI Taxonomy" id="1123403"/>
    <lineage>
        <taxon>Bacteria</taxon>
        <taxon>Bacillati</taxon>
        <taxon>Bacillota</taxon>
        <taxon>Tissierellia</taxon>
        <taxon>Tissierellales</taxon>
        <taxon>Tissierellaceae</taxon>
        <taxon>Tissierella</taxon>
    </lineage>
</organism>
<dbReference type="SUPFAM" id="SSF51230">
    <property type="entry name" value="Single hybrid motif"/>
    <property type="match status" value="1"/>
</dbReference>
<dbReference type="InterPro" id="IPR000089">
    <property type="entry name" value="Biotin_lipoyl"/>
</dbReference>
<dbReference type="GO" id="GO:0031405">
    <property type="term" value="F:lipoic acid binding"/>
    <property type="evidence" value="ECO:0007669"/>
    <property type="project" value="TreeGrafter"/>
</dbReference>
<dbReference type="InterPro" id="IPR004167">
    <property type="entry name" value="PSBD"/>
</dbReference>
<dbReference type="InterPro" id="IPR050743">
    <property type="entry name" value="2-oxoacid_DH_E2_comp"/>
</dbReference>
<comment type="similarity">
    <text evidence="2 6">Belongs to the 2-oxoacid dehydrogenase family.</text>
</comment>
<dbReference type="Pfam" id="PF00364">
    <property type="entry name" value="Biotin_lipoyl"/>
    <property type="match status" value="1"/>
</dbReference>
<dbReference type="Proteomes" id="UP000186112">
    <property type="component" value="Unassembled WGS sequence"/>
</dbReference>
<dbReference type="PROSITE" id="PS50968">
    <property type="entry name" value="BIOTINYL_LIPOYL"/>
    <property type="match status" value="1"/>
</dbReference>
<gene>
    <name evidence="10" type="primary">pdhC</name>
    <name evidence="10" type="ORF">TICRE_25450</name>
</gene>
<dbReference type="PROSITE" id="PS00189">
    <property type="entry name" value="LIPOYL"/>
    <property type="match status" value="1"/>
</dbReference>
<dbReference type="InterPro" id="IPR011053">
    <property type="entry name" value="Single_hybrid_motif"/>
</dbReference>
<evidence type="ECO:0000256" key="3">
    <source>
        <dbReference type="ARBA" id="ARBA00022679"/>
    </source>
</evidence>
<dbReference type="PANTHER" id="PTHR43178">
    <property type="entry name" value="DIHYDROLIPOAMIDE ACETYLTRANSFERASE COMPONENT OF PYRUVATE DEHYDROGENASE COMPLEX"/>
    <property type="match status" value="1"/>
</dbReference>
<sequence length="461" mass="50999">MRFEFKFPDVGEGIHEGTIVKWLVEKGEEIKEGDSLIEVETDKVTTDIPSPKSGKVLELLGDEGEIIHVGNVFVVLDIEGEASSEDVENLSAAGGGTKDSFDEADKEKKLDEKEEVIEEETAGVVGEVVVSSEEIPPSDEGVISRKSTEEKLSKKALATPVARAMAKDLGLDINSVEGTGPGGRVMKEDIQKAKDSSKEKSQEKIQEKPEIKREAKPLQLDEASEGEGLYERVPLTRIRKTIAQKMSESKFTIPHTTVMDEINVTELDKFRKKYKDILREEGVNLTYLPFIIKASITAIKELREFNSSLDEVNEEMVYKNFYNIGIATDTQRGLMVPVIRDADKKSIVEIAKEIVDLSTRAKDNKLELSELQGGTFTITNYGSIGGHFGIPIINHPESAILGLGRIIKKPIVDENDNIVVGKMLPISLSYDHRIIDGASGSRFVNILKELLIDPDMLFLKS</sequence>
<dbReference type="Pfam" id="PF02817">
    <property type="entry name" value="E3_binding"/>
    <property type="match status" value="1"/>
</dbReference>
<dbReference type="PROSITE" id="PS51826">
    <property type="entry name" value="PSBD"/>
    <property type="match status" value="1"/>
</dbReference>
<evidence type="ECO:0000256" key="4">
    <source>
        <dbReference type="ARBA" id="ARBA00022823"/>
    </source>
</evidence>
<keyword evidence="10" id="KW-0670">Pyruvate</keyword>
<dbReference type="SUPFAM" id="SSF52777">
    <property type="entry name" value="CoA-dependent acyltransferases"/>
    <property type="match status" value="1"/>
</dbReference>
<feature type="domain" description="Peripheral subunit-binding (PSBD)" evidence="9">
    <location>
        <begin position="157"/>
        <end position="194"/>
    </location>
</feature>
<dbReference type="Gene3D" id="2.40.50.100">
    <property type="match status" value="1"/>
</dbReference>
<dbReference type="EMBL" id="LTDM01000066">
    <property type="protein sequence ID" value="OLS01506.1"/>
    <property type="molecule type" value="Genomic_DNA"/>
</dbReference>
<proteinExistence type="inferred from homology"/>
<dbReference type="Pfam" id="PF00198">
    <property type="entry name" value="2-oxoacid_dh"/>
    <property type="match status" value="1"/>
</dbReference>
<accession>A0A1U7M2J3</accession>
<evidence type="ECO:0000259" key="9">
    <source>
        <dbReference type="PROSITE" id="PS51826"/>
    </source>
</evidence>
<comment type="cofactor">
    <cofactor evidence="1 6">
        <name>(R)-lipoate</name>
        <dbReference type="ChEBI" id="CHEBI:83088"/>
    </cofactor>
</comment>
<evidence type="ECO:0000256" key="6">
    <source>
        <dbReference type="RuleBase" id="RU003423"/>
    </source>
</evidence>
<evidence type="ECO:0000313" key="10">
    <source>
        <dbReference type="EMBL" id="OLS01506.1"/>
    </source>
</evidence>
<dbReference type="PANTHER" id="PTHR43178:SF5">
    <property type="entry name" value="LIPOAMIDE ACYLTRANSFERASE COMPONENT OF BRANCHED-CHAIN ALPHA-KETO ACID DEHYDROGENASE COMPLEX, MITOCHONDRIAL"/>
    <property type="match status" value="1"/>
</dbReference>
<dbReference type="InterPro" id="IPR001078">
    <property type="entry name" value="2-oxoacid_DH_actylTfrase"/>
</dbReference>